<dbReference type="RefSeq" id="WP_219762356.1">
    <property type="nucleotide sequence ID" value="NZ_JAHYBZ010000002.1"/>
</dbReference>
<name>A0ABS7A6N5_9PROT</name>
<accession>A0ABS7A6N5</accession>
<protein>
    <submittedName>
        <fullName evidence="1">DUF3253 domain-containing protein</fullName>
    </submittedName>
</protein>
<gene>
    <name evidence="1" type="ORF">KPL78_07945</name>
</gene>
<dbReference type="Gene3D" id="1.10.10.10">
    <property type="entry name" value="Winged helix-like DNA-binding domain superfamily/Winged helix DNA-binding domain"/>
    <property type="match status" value="1"/>
</dbReference>
<comment type="caution">
    <text evidence="1">The sequence shown here is derived from an EMBL/GenBank/DDBJ whole genome shotgun (WGS) entry which is preliminary data.</text>
</comment>
<evidence type="ECO:0000313" key="1">
    <source>
        <dbReference type="EMBL" id="MBW6397770.1"/>
    </source>
</evidence>
<dbReference type="InterPro" id="IPR036390">
    <property type="entry name" value="WH_DNA-bd_sf"/>
</dbReference>
<dbReference type="InterPro" id="IPR036388">
    <property type="entry name" value="WH-like_DNA-bd_sf"/>
</dbReference>
<dbReference type="EMBL" id="JAHYBZ010000002">
    <property type="protein sequence ID" value="MBW6397770.1"/>
    <property type="molecule type" value="Genomic_DNA"/>
</dbReference>
<dbReference type="SUPFAM" id="SSF46785">
    <property type="entry name" value="Winged helix' DNA-binding domain"/>
    <property type="match status" value="1"/>
</dbReference>
<proteinExistence type="predicted"/>
<dbReference type="InterPro" id="IPR021660">
    <property type="entry name" value="DUF3253"/>
</dbReference>
<dbReference type="Proteomes" id="UP001196565">
    <property type="component" value="Unassembled WGS sequence"/>
</dbReference>
<keyword evidence="2" id="KW-1185">Reference proteome</keyword>
<dbReference type="Pfam" id="PF11625">
    <property type="entry name" value="DUF3253"/>
    <property type="match status" value="1"/>
</dbReference>
<evidence type="ECO:0000313" key="2">
    <source>
        <dbReference type="Proteomes" id="UP001196565"/>
    </source>
</evidence>
<organism evidence="1 2">
    <name type="scientific">Roseomonas alba</name>
    <dbReference type="NCBI Taxonomy" id="2846776"/>
    <lineage>
        <taxon>Bacteria</taxon>
        <taxon>Pseudomonadati</taxon>
        <taxon>Pseudomonadota</taxon>
        <taxon>Alphaproteobacteria</taxon>
        <taxon>Acetobacterales</taxon>
        <taxon>Roseomonadaceae</taxon>
        <taxon>Roseomonas</taxon>
    </lineage>
</organism>
<sequence length="82" mass="9063">MTEPAIREAILAQTAACPPGRSISPSDVAQVLEPEGWQSLLTRIRREAVLLAREGRIDILRKGKPVDPEAEIRGVIRLRARP</sequence>
<reference evidence="1 2" key="1">
    <citation type="submission" date="2021-07" db="EMBL/GenBank/DDBJ databases">
        <authorList>
            <person name="So Y."/>
        </authorList>
    </citation>
    <scope>NUCLEOTIDE SEQUENCE [LARGE SCALE GENOMIC DNA]</scope>
    <source>
        <strain evidence="1 2">HJA6</strain>
    </source>
</reference>